<protein>
    <submittedName>
        <fullName evidence="5">LacI family transcriptional regulator</fullName>
    </submittedName>
</protein>
<evidence type="ECO:0000313" key="6">
    <source>
        <dbReference type="Proteomes" id="UP000533269"/>
    </source>
</evidence>
<dbReference type="GO" id="GO:0003700">
    <property type="term" value="F:DNA-binding transcription factor activity"/>
    <property type="evidence" value="ECO:0007669"/>
    <property type="project" value="TreeGrafter"/>
</dbReference>
<dbReference type="PROSITE" id="PS00356">
    <property type="entry name" value="HTH_LACI_1"/>
    <property type="match status" value="1"/>
</dbReference>
<organism evidence="5 6">
    <name type="scientific">Kineococcus radiotolerans</name>
    <dbReference type="NCBI Taxonomy" id="131568"/>
    <lineage>
        <taxon>Bacteria</taxon>
        <taxon>Bacillati</taxon>
        <taxon>Actinomycetota</taxon>
        <taxon>Actinomycetes</taxon>
        <taxon>Kineosporiales</taxon>
        <taxon>Kineosporiaceae</taxon>
        <taxon>Kineococcus</taxon>
    </lineage>
</organism>
<dbReference type="InterPro" id="IPR000843">
    <property type="entry name" value="HTH_LacI"/>
</dbReference>
<dbReference type="InterPro" id="IPR010982">
    <property type="entry name" value="Lambda_DNA-bd_dom_sf"/>
</dbReference>
<dbReference type="InterPro" id="IPR028082">
    <property type="entry name" value="Peripla_BP_I"/>
</dbReference>
<dbReference type="InterPro" id="IPR046335">
    <property type="entry name" value="LacI/GalR-like_sensor"/>
</dbReference>
<dbReference type="PANTHER" id="PTHR30146:SF109">
    <property type="entry name" value="HTH-TYPE TRANSCRIPTIONAL REGULATOR GALS"/>
    <property type="match status" value="1"/>
</dbReference>
<reference evidence="5 6" key="2">
    <citation type="submission" date="2020-08" db="EMBL/GenBank/DDBJ databases">
        <authorList>
            <person name="Partida-Martinez L."/>
            <person name="Huntemann M."/>
            <person name="Clum A."/>
            <person name="Wang J."/>
            <person name="Palaniappan K."/>
            <person name="Ritter S."/>
            <person name="Chen I.-M."/>
            <person name="Stamatis D."/>
            <person name="Reddy T."/>
            <person name="O'Malley R."/>
            <person name="Daum C."/>
            <person name="Shapiro N."/>
            <person name="Ivanova N."/>
            <person name="Kyrpides N."/>
            <person name="Woyke T."/>
        </authorList>
    </citation>
    <scope>NUCLEOTIDE SEQUENCE [LARGE SCALE GENOMIC DNA]</scope>
    <source>
        <strain evidence="5 6">AS2.23</strain>
    </source>
</reference>
<dbReference type="AlphaFoldDB" id="A0A7W4TP31"/>
<evidence type="ECO:0000256" key="1">
    <source>
        <dbReference type="ARBA" id="ARBA00023015"/>
    </source>
</evidence>
<evidence type="ECO:0000259" key="4">
    <source>
        <dbReference type="PROSITE" id="PS50932"/>
    </source>
</evidence>
<name>A0A7W4TP31_KINRA</name>
<dbReference type="Proteomes" id="UP000533269">
    <property type="component" value="Unassembled WGS sequence"/>
</dbReference>
<dbReference type="PROSITE" id="PS50932">
    <property type="entry name" value="HTH_LACI_2"/>
    <property type="match status" value="1"/>
</dbReference>
<dbReference type="EMBL" id="JACHVY010000003">
    <property type="protein sequence ID" value="MBB2902496.1"/>
    <property type="molecule type" value="Genomic_DNA"/>
</dbReference>
<keyword evidence="1" id="KW-0805">Transcription regulation</keyword>
<evidence type="ECO:0000256" key="2">
    <source>
        <dbReference type="ARBA" id="ARBA00023125"/>
    </source>
</evidence>
<dbReference type="PANTHER" id="PTHR30146">
    <property type="entry name" value="LACI-RELATED TRANSCRIPTIONAL REPRESSOR"/>
    <property type="match status" value="1"/>
</dbReference>
<evidence type="ECO:0000313" key="5">
    <source>
        <dbReference type="EMBL" id="MBB2902496.1"/>
    </source>
</evidence>
<feature type="domain" description="HTH lacI-type" evidence="4">
    <location>
        <begin position="8"/>
        <end position="62"/>
    </location>
</feature>
<dbReference type="Gene3D" id="3.40.50.2300">
    <property type="match status" value="2"/>
</dbReference>
<keyword evidence="3" id="KW-0804">Transcription</keyword>
<reference evidence="5 6" key="1">
    <citation type="submission" date="2020-08" db="EMBL/GenBank/DDBJ databases">
        <title>The Agave Microbiome: Exploring the role of microbial communities in plant adaptations to desert environments.</title>
        <authorList>
            <person name="Partida-Martinez L.P."/>
        </authorList>
    </citation>
    <scope>NUCLEOTIDE SEQUENCE [LARGE SCALE GENOMIC DNA]</scope>
    <source>
        <strain evidence="5 6">AS2.23</strain>
    </source>
</reference>
<proteinExistence type="predicted"/>
<dbReference type="SUPFAM" id="SSF53822">
    <property type="entry name" value="Periplasmic binding protein-like I"/>
    <property type="match status" value="1"/>
</dbReference>
<accession>A0A7W4TP31</accession>
<dbReference type="Gene3D" id="1.10.260.40">
    <property type="entry name" value="lambda repressor-like DNA-binding domains"/>
    <property type="match status" value="1"/>
</dbReference>
<dbReference type="Pfam" id="PF00356">
    <property type="entry name" value="LacI"/>
    <property type="match status" value="1"/>
</dbReference>
<dbReference type="Pfam" id="PF13377">
    <property type="entry name" value="Peripla_BP_3"/>
    <property type="match status" value="1"/>
</dbReference>
<dbReference type="OMA" id="WSERWGR"/>
<dbReference type="GO" id="GO:0000976">
    <property type="term" value="F:transcription cis-regulatory region binding"/>
    <property type="evidence" value="ECO:0007669"/>
    <property type="project" value="TreeGrafter"/>
</dbReference>
<sequence>MTESVVPARIVDVAALAGVSAGTASKALNGTGQLRAETRERVRRAAEQLGFTPDPIGRGLSSGRSYTVGLITTDSFGRFSIPILLGAENALGAGEMSVLLCDSRDDPLREQHYLRTLLARRVDGIIVTGRRTESRPPIAIPDHVPVVHAFTPSQDPADTSLTIDQAGGATAAVAHVLDLGRRRVAHVTGPEDHHAAQVRRAAAEAAAGDALVGPSLHGDWSERWGRLAADLLLRRHPDLDAVTCGSDQIARGICDGLRDAGRRVPEDVAVVGFDDWDVIALASRPPLTTVNLGLEALGRRAGELLLGAVAGHPSPGTTTMPTRLVVRQSSVPA</sequence>
<comment type="caution">
    <text evidence="5">The sequence shown here is derived from an EMBL/GenBank/DDBJ whole genome shotgun (WGS) entry which is preliminary data.</text>
</comment>
<dbReference type="SMART" id="SM00354">
    <property type="entry name" value="HTH_LACI"/>
    <property type="match status" value="1"/>
</dbReference>
<keyword evidence="2" id="KW-0238">DNA-binding</keyword>
<gene>
    <name evidence="5" type="ORF">FHR75_003327</name>
</gene>
<dbReference type="RefSeq" id="WP_012086096.1">
    <property type="nucleotide sequence ID" value="NZ_JACHVY010000003.1"/>
</dbReference>
<dbReference type="CDD" id="cd01392">
    <property type="entry name" value="HTH_LacI"/>
    <property type="match status" value="1"/>
</dbReference>
<evidence type="ECO:0000256" key="3">
    <source>
        <dbReference type="ARBA" id="ARBA00023163"/>
    </source>
</evidence>
<dbReference type="SUPFAM" id="SSF47413">
    <property type="entry name" value="lambda repressor-like DNA-binding domains"/>
    <property type="match status" value="1"/>
</dbReference>